<dbReference type="InterPro" id="IPR036837">
    <property type="entry name" value="Cation_efflux_CTD_sf"/>
</dbReference>
<dbReference type="Pfam" id="PF01545">
    <property type="entry name" value="Cation_efflux"/>
    <property type="match status" value="1"/>
</dbReference>
<evidence type="ECO:0000256" key="3">
    <source>
        <dbReference type="ARBA" id="ARBA00022448"/>
    </source>
</evidence>
<feature type="transmembrane region" description="Helical" evidence="8">
    <location>
        <begin position="86"/>
        <end position="107"/>
    </location>
</feature>
<dbReference type="Proteomes" id="UP000017836">
    <property type="component" value="Unassembled WGS sequence"/>
</dbReference>
<evidence type="ECO:0000256" key="7">
    <source>
        <dbReference type="ARBA" id="ARBA00023136"/>
    </source>
</evidence>
<dbReference type="Gramene" id="ERN16977">
    <property type="protein sequence ID" value="ERN16977"/>
    <property type="gene ID" value="AMTR_s00057p00204760"/>
</dbReference>
<accession>U5D6D1</accession>
<keyword evidence="3" id="KW-0813">Transport</keyword>
<feature type="transmembrane region" description="Helical" evidence="8">
    <location>
        <begin position="191"/>
        <end position="213"/>
    </location>
</feature>
<evidence type="ECO:0000313" key="11">
    <source>
        <dbReference type="EMBL" id="ERN16977.1"/>
    </source>
</evidence>
<dbReference type="InterPro" id="IPR058533">
    <property type="entry name" value="Cation_efflux_TM"/>
</dbReference>
<dbReference type="eggNOG" id="KOG1485">
    <property type="taxonomic scope" value="Eukaryota"/>
</dbReference>
<dbReference type="NCBIfam" id="TIGR01297">
    <property type="entry name" value="CDF"/>
    <property type="match status" value="1"/>
</dbReference>
<comment type="function">
    <text evidence="1">Involved in sequestration of excess metal in the cytoplasm into vacuoles to maintain metal homeostasis.</text>
</comment>
<dbReference type="Pfam" id="PF16916">
    <property type="entry name" value="ZT_dimer"/>
    <property type="match status" value="1"/>
</dbReference>
<comment type="subcellular location">
    <subcellularLocation>
        <location evidence="2">Vacuole membrane</location>
        <topology evidence="2">Multi-pass membrane protein</topology>
    </subcellularLocation>
</comment>
<dbReference type="FunFam" id="3.30.70.1350:FF:000008">
    <property type="entry name" value="Metal tolerance protein C1"/>
    <property type="match status" value="1"/>
</dbReference>
<proteinExistence type="predicted"/>
<sequence>MGHAHHHHPDGKEADYVFRLGLGADIALAIGKSLTGYLSGSTAIIADAAHSISDIILSGVAWWSFRAARVPKDKEHPYGHGKFETLGALGISGMLLATAGGIAWHAVDVLQGLLTSNPDISIHSIAHEHASSHGHGGHHHHHGIDMDHPILALNMTIISIAVKEGLYWITKRAGEREGSGLMKANAWHHRADAVSSVVTLTGVGGAILGVPFLDPLAGLIVSGMILKAGIESGYNSVMELVDAAVPQDLLVPIRHTILKVEGVKGCHHLRGRKAGSALYLDVHIEVDPFLSVSAAHDIGESVRHQLQTSHSEVSEVFIHIDPAISPSTAVCSPQKSCKSKKDKAVNPPTLMQHDAEEIVHHVLSSKFSEKMKVEHVTYHSLQGSILVQVLVSMPPELLIREAMEIACEAEKEILKADSKLSQVSIQLRLGNPIALLYHGTTVWHKI</sequence>
<evidence type="ECO:0000256" key="6">
    <source>
        <dbReference type="ARBA" id="ARBA00022989"/>
    </source>
</evidence>
<dbReference type="InterPro" id="IPR027470">
    <property type="entry name" value="Cation_efflux_CTD"/>
</dbReference>
<dbReference type="GO" id="GO:0016020">
    <property type="term" value="C:membrane"/>
    <property type="evidence" value="ECO:0000318"/>
    <property type="project" value="GO_Central"/>
</dbReference>
<evidence type="ECO:0000256" key="1">
    <source>
        <dbReference type="ARBA" id="ARBA00003168"/>
    </source>
</evidence>
<keyword evidence="12" id="KW-1185">Reference proteome</keyword>
<evidence type="ECO:0000256" key="2">
    <source>
        <dbReference type="ARBA" id="ARBA00004128"/>
    </source>
</evidence>
<dbReference type="STRING" id="13333.U5D6D1"/>
<evidence type="ECO:0000256" key="4">
    <source>
        <dbReference type="ARBA" id="ARBA00022554"/>
    </source>
</evidence>
<dbReference type="PANTHER" id="PTHR43840:SF15">
    <property type="entry name" value="MITOCHONDRIAL METAL TRANSPORTER 1-RELATED"/>
    <property type="match status" value="1"/>
</dbReference>
<dbReference type="OMA" id="IVNFHCR"/>
<evidence type="ECO:0000259" key="10">
    <source>
        <dbReference type="Pfam" id="PF16916"/>
    </source>
</evidence>
<dbReference type="SUPFAM" id="SSF160240">
    <property type="entry name" value="Cation efflux protein cytoplasmic domain-like"/>
    <property type="match status" value="2"/>
</dbReference>
<organism evidence="11 12">
    <name type="scientific">Amborella trichopoda</name>
    <dbReference type="NCBI Taxonomy" id="13333"/>
    <lineage>
        <taxon>Eukaryota</taxon>
        <taxon>Viridiplantae</taxon>
        <taxon>Streptophyta</taxon>
        <taxon>Embryophyta</taxon>
        <taxon>Tracheophyta</taxon>
        <taxon>Spermatophyta</taxon>
        <taxon>Magnoliopsida</taxon>
        <taxon>Amborellales</taxon>
        <taxon>Amborellaceae</taxon>
        <taxon>Amborella</taxon>
    </lineage>
</organism>
<dbReference type="InterPro" id="IPR002524">
    <property type="entry name" value="Cation_efflux"/>
</dbReference>
<keyword evidence="5 8" id="KW-0812">Transmembrane</keyword>
<dbReference type="GO" id="GO:0008324">
    <property type="term" value="F:monoatomic cation transmembrane transporter activity"/>
    <property type="evidence" value="ECO:0000318"/>
    <property type="project" value="GO_Central"/>
</dbReference>
<gene>
    <name evidence="11" type="ORF">AMTR_s00057p00204760</name>
</gene>
<keyword evidence="7 8" id="KW-0472">Membrane</keyword>
<reference evidence="12" key="1">
    <citation type="journal article" date="2013" name="Science">
        <title>The Amborella genome and the evolution of flowering plants.</title>
        <authorList>
            <consortium name="Amborella Genome Project"/>
        </authorList>
    </citation>
    <scope>NUCLEOTIDE SEQUENCE [LARGE SCALE GENOMIC DNA]</scope>
</reference>
<dbReference type="PANTHER" id="PTHR43840">
    <property type="entry name" value="MITOCHONDRIAL METAL TRANSPORTER 1-RELATED"/>
    <property type="match status" value="1"/>
</dbReference>
<dbReference type="InterPro" id="IPR050291">
    <property type="entry name" value="CDF_Transporter"/>
</dbReference>
<dbReference type="Gene3D" id="1.20.1510.10">
    <property type="entry name" value="Cation efflux protein transmembrane domain"/>
    <property type="match status" value="1"/>
</dbReference>
<keyword evidence="4" id="KW-0926">Vacuole</keyword>
<dbReference type="Gene3D" id="3.30.70.1350">
    <property type="entry name" value="Cation efflux protein, cytoplasmic domain"/>
    <property type="match status" value="2"/>
</dbReference>
<protein>
    <submittedName>
        <fullName evidence="11">Uncharacterized protein</fullName>
    </submittedName>
</protein>
<dbReference type="SUPFAM" id="SSF161111">
    <property type="entry name" value="Cation efflux protein transmembrane domain-like"/>
    <property type="match status" value="1"/>
</dbReference>
<keyword evidence="6 8" id="KW-1133">Transmembrane helix</keyword>
<feature type="domain" description="Cation efflux protein transmembrane" evidence="9">
    <location>
        <begin position="22"/>
        <end position="241"/>
    </location>
</feature>
<evidence type="ECO:0000259" key="9">
    <source>
        <dbReference type="Pfam" id="PF01545"/>
    </source>
</evidence>
<dbReference type="InterPro" id="IPR027469">
    <property type="entry name" value="Cation_efflux_TMD_sf"/>
</dbReference>
<evidence type="ECO:0000256" key="5">
    <source>
        <dbReference type="ARBA" id="ARBA00022692"/>
    </source>
</evidence>
<dbReference type="AlphaFoldDB" id="U5D6D1"/>
<dbReference type="FunFam" id="1.20.1510.10:FF:000023">
    <property type="entry name" value="Metal tolerance protein C1"/>
    <property type="match status" value="1"/>
</dbReference>
<feature type="transmembrane region" description="Helical" evidence="8">
    <location>
        <begin position="43"/>
        <end position="65"/>
    </location>
</feature>
<dbReference type="EMBL" id="KI392405">
    <property type="protein sequence ID" value="ERN16977.1"/>
    <property type="molecule type" value="Genomic_DNA"/>
</dbReference>
<feature type="transmembrane region" description="Helical" evidence="8">
    <location>
        <begin position="150"/>
        <end position="170"/>
    </location>
</feature>
<dbReference type="HOGENOM" id="CLU_013430_13_0_1"/>
<feature type="domain" description="Cation efflux protein cytoplasmic" evidence="10">
    <location>
        <begin position="247"/>
        <end position="322"/>
    </location>
</feature>
<dbReference type="GO" id="GO:0005774">
    <property type="term" value="C:vacuolar membrane"/>
    <property type="evidence" value="ECO:0007669"/>
    <property type="project" value="UniProtKB-SubCell"/>
</dbReference>
<name>U5D6D1_AMBTC</name>
<evidence type="ECO:0000256" key="8">
    <source>
        <dbReference type="SAM" id="Phobius"/>
    </source>
</evidence>
<evidence type="ECO:0000313" key="12">
    <source>
        <dbReference type="Proteomes" id="UP000017836"/>
    </source>
</evidence>